<name>A0A484LAK5_9ASTE</name>
<evidence type="ECO:0000313" key="2">
    <source>
        <dbReference type="EMBL" id="VFQ73380.1"/>
    </source>
</evidence>
<sequence length="143" mass="15807">MSSSTILLPSPPVIETQTQPEVEIENQSNAENQRVNNKCTHKLCDETRALIIQTLLQNLKKGKPGTDVMKQLAEQYQINPKTVQRLWAEAKQQMKDGISVRVIGRMKGKSCGKAGLSLPVDKVSAVSPNKRRTIRALAKAVSM</sequence>
<dbReference type="PANTHER" id="PTHR33889:SF1">
    <property type="entry name" value="OS03G0834800 PROTEIN"/>
    <property type="match status" value="1"/>
</dbReference>
<dbReference type="AlphaFoldDB" id="A0A484LAK5"/>
<reference evidence="2 3" key="1">
    <citation type="submission" date="2018-04" db="EMBL/GenBank/DDBJ databases">
        <authorList>
            <person name="Vogel A."/>
        </authorList>
    </citation>
    <scope>NUCLEOTIDE SEQUENCE [LARGE SCALE GENOMIC DNA]</scope>
</reference>
<evidence type="ECO:0000259" key="1">
    <source>
        <dbReference type="Pfam" id="PF24964"/>
    </source>
</evidence>
<dbReference type="Proteomes" id="UP000595140">
    <property type="component" value="Unassembled WGS sequence"/>
</dbReference>
<dbReference type="PANTHER" id="PTHR33889">
    <property type="entry name" value="OS04G0681850 PROTEIN"/>
    <property type="match status" value="1"/>
</dbReference>
<proteinExistence type="predicted"/>
<dbReference type="OrthoDB" id="1739492at2759"/>
<evidence type="ECO:0000313" key="3">
    <source>
        <dbReference type="Proteomes" id="UP000595140"/>
    </source>
</evidence>
<dbReference type="Pfam" id="PF24964">
    <property type="entry name" value="DUF7769"/>
    <property type="match status" value="1"/>
</dbReference>
<accession>A0A484LAK5</accession>
<dbReference type="InterPro" id="IPR056671">
    <property type="entry name" value="DUF7769"/>
</dbReference>
<organism evidence="2 3">
    <name type="scientific">Cuscuta campestris</name>
    <dbReference type="NCBI Taxonomy" id="132261"/>
    <lineage>
        <taxon>Eukaryota</taxon>
        <taxon>Viridiplantae</taxon>
        <taxon>Streptophyta</taxon>
        <taxon>Embryophyta</taxon>
        <taxon>Tracheophyta</taxon>
        <taxon>Spermatophyta</taxon>
        <taxon>Magnoliopsida</taxon>
        <taxon>eudicotyledons</taxon>
        <taxon>Gunneridae</taxon>
        <taxon>Pentapetalae</taxon>
        <taxon>asterids</taxon>
        <taxon>lamiids</taxon>
        <taxon>Solanales</taxon>
        <taxon>Convolvulaceae</taxon>
        <taxon>Cuscuteae</taxon>
        <taxon>Cuscuta</taxon>
        <taxon>Cuscuta subgen. Grammica</taxon>
        <taxon>Cuscuta sect. Cleistogrammica</taxon>
    </lineage>
</organism>
<gene>
    <name evidence="2" type="ORF">CCAM_LOCUS15156</name>
</gene>
<keyword evidence="3" id="KW-1185">Reference proteome</keyword>
<protein>
    <recommendedName>
        <fullName evidence="1">DUF7769 domain-containing protein</fullName>
    </recommendedName>
</protein>
<dbReference type="EMBL" id="OOIL02001182">
    <property type="protein sequence ID" value="VFQ73380.1"/>
    <property type="molecule type" value="Genomic_DNA"/>
</dbReference>
<feature type="domain" description="DUF7769" evidence="1">
    <location>
        <begin position="44"/>
        <end position="97"/>
    </location>
</feature>